<keyword evidence="5" id="KW-0732">Signal</keyword>
<dbReference type="PANTHER" id="PTHR48059:SF4">
    <property type="entry name" value="POLYGALACTURONASE INHIBITOR 1-RELATED"/>
    <property type="match status" value="1"/>
</dbReference>
<dbReference type="Pfam" id="PF08263">
    <property type="entry name" value="LRRNT_2"/>
    <property type="match status" value="1"/>
</dbReference>
<evidence type="ECO:0000313" key="7">
    <source>
        <dbReference type="EMBL" id="KAK7259482.1"/>
    </source>
</evidence>
<dbReference type="FunFam" id="3.80.10.10:FF:000348">
    <property type="entry name" value="Polygalacturonase inhibitor 1"/>
    <property type="match status" value="1"/>
</dbReference>
<protein>
    <recommendedName>
        <fullName evidence="6">Leucine-rich repeat-containing N-terminal plant-type domain-containing protein</fullName>
    </recommendedName>
</protein>
<evidence type="ECO:0000259" key="6">
    <source>
        <dbReference type="Pfam" id="PF08263"/>
    </source>
</evidence>
<dbReference type="Pfam" id="PF13855">
    <property type="entry name" value="LRR_8"/>
    <property type="match status" value="1"/>
</dbReference>
<name>A0AAN9ELH6_CROPI</name>
<evidence type="ECO:0000256" key="4">
    <source>
        <dbReference type="ARBA" id="ARBA00038043"/>
    </source>
</evidence>
<dbReference type="AlphaFoldDB" id="A0AAN9ELH6"/>
<dbReference type="PANTHER" id="PTHR48059">
    <property type="entry name" value="POLYGALACTURONASE INHIBITOR 1"/>
    <property type="match status" value="1"/>
</dbReference>
<dbReference type="Proteomes" id="UP001372338">
    <property type="component" value="Unassembled WGS sequence"/>
</dbReference>
<evidence type="ECO:0000313" key="8">
    <source>
        <dbReference type="Proteomes" id="UP001372338"/>
    </source>
</evidence>
<dbReference type="InterPro" id="IPR051848">
    <property type="entry name" value="PGIP"/>
</dbReference>
<evidence type="ECO:0000256" key="1">
    <source>
        <dbReference type="ARBA" id="ARBA00004196"/>
    </source>
</evidence>
<dbReference type="InterPro" id="IPR001611">
    <property type="entry name" value="Leu-rich_rpt"/>
</dbReference>
<reference evidence="7 8" key="1">
    <citation type="submission" date="2024-01" db="EMBL/GenBank/DDBJ databases">
        <title>The genomes of 5 underutilized Papilionoideae crops provide insights into root nodulation and disease resistanc.</title>
        <authorList>
            <person name="Yuan L."/>
        </authorList>
    </citation>
    <scope>NUCLEOTIDE SEQUENCE [LARGE SCALE GENOMIC DNA]</scope>
    <source>
        <strain evidence="7">ZHUSHIDOU_FW_LH</strain>
        <tissue evidence="7">Leaf</tissue>
    </source>
</reference>
<comment type="similarity">
    <text evidence="4">Belongs to the polygalacturonase-inhibiting protein family.</text>
</comment>
<dbReference type="Gene3D" id="3.80.10.10">
    <property type="entry name" value="Ribonuclease Inhibitor"/>
    <property type="match status" value="1"/>
</dbReference>
<gene>
    <name evidence="7" type="ORF">RIF29_25090</name>
</gene>
<feature type="chain" id="PRO_5042963088" description="Leucine-rich repeat-containing N-terminal plant-type domain-containing protein" evidence="5">
    <location>
        <begin position="47"/>
        <end position="359"/>
    </location>
</feature>
<organism evidence="7 8">
    <name type="scientific">Crotalaria pallida</name>
    <name type="common">Smooth rattlebox</name>
    <name type="synonym">Crotalaria striata</name>
    <dbReference type="NCBI Taxonomy" id="3830"/>
    <lineage>
        <taxon>Eukaryota</taxon>
        <taxon>Viridiplantae</taxon>
        <taxon>Streptophyta</taxon>
        <taxon>Embryophyta</taxon>
        <taxon>Tracheophyta</taxon>
        <taxon>Spermatophyta</taxon>
        <taxon>Magnoliopsida</taxon>
        <taxon>eudicotyledons</taxon>
        <taxon>Gunneridae</taxon>
        <taxon>Pentapetalae</taxon>
        <taxon>rosids</taxon>
        <taxon>fabids</taxon>
        <taxon>Fabales</taxon>
        <taxon>Fabaceae</taxon>
        <taxon>Papilionoideae</taxon>
        <taxon>50 kb inversion clade</taxon>
        <taxon>genistoids sensu lato</taxon>
        <taxon>core genistoids</taxon>
        <taxon>Crotalarieae</taxon>
        <taxon>Crotalaria</taxon>
    </lineage>
</organism>
<keyword evidence="2" id="KW-0433">Leucine-rich repeat</keyword>
<evidence type="ECO:0000256" key="5">
    <source>
        <dbReference type="SAM" id="SignalP"/>
    </source>
</evidence>
<comment type="caution">
    <text evidence="7">The sequence shown here is derived from an EMBL/GenBank/DDBJ whole genome shotgun (WGS) entry which is preliminary data.</text>
</comment>
<keyword evidence="3" id="KW-0677">Repeat</keyword>
<feature type="domain" description="Leucine-rich repeat-containing N-terminal plant-type" evidence="6">
    <location>
        <begin position="53"/>
        <end position="89"/>
    </location>
</feature>
<feature type="signal peptide" evidence="5">
    <location>
        <begin position="1"/>
        <end position="46"/>
    </location>
</feature>
<dbReference type="InterPro" id="IPR013210">
    <property type="entry name" value="LRR_N_plant-typ"/>
</dbReference>
<dbReference type="InterPro" id="IPR032675">
    <property type="entry name" value="LRR_dom_sf"/>
</dbReference>
<evidence type="ECO:0000256" key="3">
    <source>
        <dbReference type="ARBA" id="ARBA00022737"/>
    </source>
</evidence>
<dbReference type="Pfam" id="PF00560">
    <property type="entry name" value="LRR_1"/>
    <property type="match status" value="2"/>
</dbReference>
<keyword evidence="8" id="KW-1185">Reference proteome</keyword>
<sequence>MSDQKRVGQHQPLIPIITLIKSNFIHTQMATTLLRLSLLLLSLTHAFSELCNPQDKKVLLQIKKDLNNPYLLASWDPNTDCCDWYTITCAPKTHRINSLTIFSSTPDTNFSAQIPPSVGDLPYLETLEFHKLPNLTGPIQPTIAKLTKLKELYLSWNNLTGPVPNFLAQLTNLQIMDLSFNSLSGPIPSSLSQMPNLFSLRLDRNKLTGPIPDSFGFFKKPDIGLVLSHNQLSGPIPASLAHIKPERIDLSRNKLEGDASMLFGSNKTTQIVDVSRNLLAFDLSKVEFSTSLISIDLNHNQIYGSIPVGLTALDFLQGFNVSYNRLCGEIPQGGRLQRFDVDSYFHNKCLCGSPLPSCK</sequence>
<comment type="subcellular location">
    <subcellularLocation>
        <location evidence="1">Cell envelope</location>
    </subcellularLocation>
</comment>
<proteinExistence type="inferred from homology"/>
<dbReference type="SUPFAM" id="SSF52058">
    <property type="entry name" value="L domain-like"/>
    <property type="match status" value="1"/>
</dbReference>
<accession>A0AAN9ELH6</accession>
<evidence type="ECO:0000256" key="2">
    <source>
        <dbReference type="ARBA" id="ARBA00022614"/>
    </source>
</evidence>
<dbReference type="EMBL" id="JAYWIO010000005">
    <property type="protein sequence ID" value="KAK7259482.1"/>
    <property type="molecule type" value="Genomic_DNA"/>
</dbReference>